<dbReference type="AlphaFoldDB" id="A0A0M9WED6"/>
<accession>A0A0M9WED6</accession>
<protein>
    <submittedName>
        <fullName evidence="1">Uncharacterized protein</fullName>
    </submittedName>
</protein>
<evidence type="ECO:0000313" key="2">
    <source>
        <dbReference type="Proteomes" id="UP000037696"/>
    </source>
</evidence>
<dbReference type="EMBL" id="LHQQ01000124">
    <property type="protein sequence ID" value="KOS41723.1"/>
    <property type="molecule type" value="Genomic_DNA"/>
</dbReference>
<evidence type="ECO:0000313" key="1">
    <source>
        <dbReference type="EMBL" id="KOS41723.1"/>
    </source>
</evidence>
<reference evidence="1 2" key="1">
    <citation type="submission" date="2015-08" db="EMBL/GenBank/DDBJ databases">
        <title>Genome sequencing of Penicillium nordicum.</title>
        <authorList>
            <person name="Nguyen H.D."/>
            <person name="Seifert K.A."/>
        </authorList>
    </citation>
    <scope>NUCLEOTIDE SEQUENCE [LARGE SCALE GENOMIC DNA]</scope>
    <source>
        <strain evidence="1 2">DAOMC 185683</strain>
    </source>
</reference>
<organism evidence="1 2">
    <name type="scientific">Penicillium nordicum</name>
    <dbReference type="NCBI Taxonomy" id="229535"/>
    <lineage>
        <taxon>Eukaryota</taxon>
        <taxon>Fungi</taxon>
        <taxon>Dikarya</taxon>
        <taxon>Ascomycota</taxon>
        <taxon>Pezizomycotina</taxon>
        <taxon>Eurotiomycetes</taxon>
        <taxon>Eurotiomycetidae</taxon>
        <taxon>Eurotiales</taxon>
        <taxon>Aspergillaceae</taxon>
        <taxon>Penicillium</taxon>
    </lineage>
</organism>
<proteinExistence type="predicted"/>
<gene>
    <name evidence="1" type="ORF">ACN38_g7427</name>
</gene>
<dbReference type="Proteomes" id="UP000037696">
    <property type="component" value="Unassembled WGS sequence"/>
</dbReference>
<sequence>MELVIYSPLSLQRSCTSPQKVTWVNDTHQKVVLPRSGVTDIMRGKFKVNYHLPRRYTAHTEPSPIDLPNCYNNQASPTYSLNRHPFSQGTKTPQFPPSTPYSSYGSQCRTISVLLPKFGLCATFSNSGPRYFHSNS</sequence>
<name>A0A0M9WED6_9EURO</name>
<keyword evidence="2" id="KW-1185">Reference proteome</keyword>
<comment type="caution">
    <text evidence="1">The sequence shown here is derived from an EMBL/GenBank/DDBJ whole genome shotgun (WGS) entry which is preliminary data.</text>
</comment>